<accession>A0A0H2UVI9</accession>
<feature type="transmembrane region" description="Helical" evidence="1">
    <location>
        <begin position="190"/>
        <end position="212"/>
    </location>
</feature>
<dbReference type="EMBL" id="AE014074">
    <property type="protein sequence ID" value="AAM79524.1"/>
    <property type="molecule type" value="Genomic_DNA"/>
</dbReference>
<keyword evidence="1" id="KW-0812">Transmembrane</keyword>
<feature type="transmembrane region" description="Helical" evidence="1">
    <location>
        <begin position="152"/>
        <end position="178"/>
    </location>
</feature>
<feature type="transmembrane region" description="Helical" evidence="1">
    <location>
        <begin position="232"/>
        <end position="254"/>
    </location>
</feature>
<evidence type="ECO:0000313" key="2">
    <source>
        <dbReference type="EMBL" id="AAM79524.1"/>
    </source>
</evidence>
<evidence type="ECO:0000256" key="1">
    <source>
        <dbReference type="SAM" id="Phobius"/>
    </source>
</evidence>
<reference evidence="2 3" key="1">
    <citation type="journal article" date="2002" name="Proc. Natl. Acad. Sci. U.S.A.">
        <title>Genome sequence of a serotype M3 strain of group A Streptococcus: phage-encoded toxins, the high-virulence phenotype, and clone emergence.</title>
        <authorList>
            <person name="Beres S.B."/>
            <person name="Sylva G.L."/>
            <person name="Barbian K.D."/>
            <person name="Lei B."/>
            <person name="Hoff J.S."/>
            <person name="Mammarella N.D."/>
            <person name="Liu M.Y."/>
            <person name="Smoot J.C."/>
            <person name="Porcella S.F."/>
            <person name="Parkins L.D."/>
            <person name="Campbell D.S."/>
            <person name="Smith T.M."/>
            <person name="McCormick J.K."/>
            <person name="Leung D.Y."/>
            <person name="Schlievert P.M."/>
            <person name="Musser J.M."/>
        </authorList>
    </citation>
    <scope>NUCLEOTIDE SEQUENCE [LARGE SCALE GENOMIC DNA]</scope>
    <source>
        <strain evidence="3">ATCC BAA-595 / MGAS315</strain>
    </source>
</reference>
<feature type="transmembrane region" description="Helical" evidence="1">
    <location>
        <begin position="59"/>
        <end position="79"/>
    </location>
</feature>
<dbReference type="RefSeq" id="WP_002984433.1">
    <property type="nucleotide sequence ID" value="NC_004070.1"/>
</dbReference>
<feature type="transmembrane region" description="Helical" evidence="1">
    <location>
        <begin position="16"/>
        <end position="39"/>
    </location>
</feature>
<keyword evidence="1" id="KW-1133">Transmembrane helix</keyword>
<organism evidence="2 3">
    <name type="scientific">Streptococcus pyogenes serotype M3 (strain ATCC BAA-595 / MGAS315)</name>
    <dbReference type="NCBI Taxonomy" id="198466"/>
    <lineage>
        <taxon>Bacteria</taxon>
        <taxon>Bacillati</taxon>
        <taxon>Bacillota</taxon>
        <taxon>Bacilli</taxon>
        <taxon>Lactobacillales</taxon>
        <taxon>Streptococcaceae</taxon>
        <taxon>Streptococcus</taxon>
    </lineage>
</organism>
<dbReference type="AlphaFoldDB" id="A0A0H2UVI9"/>
<evidence type="ECO:0000313" key="3">
    <source>
        <dbReference type="Proteomes" id="UP000000564"/>
    </source>
</evidence>
<proteinExistence type="predicted"/>
<feature type="transmembrane region" description="Helical" evidence="1">
    <location>
        <begin position="109"/>
        <end position="132"/>
    </location>
</feature>
<protein>
    <recommendedName>
        <fullName evidence="4">ABC transporter (Permease)</fullName>
    </recommendedName>
</protein>
<evidence type="ECO:0008006" key="4">
    <source>
        <dbReference type="Google" id="ProtNLM"/>
    </source>
</evidence>
<dbReference type="Proteomes" id="UP000000564">
    <property type="component" value="Chromosome"/>
</dbReference>
<dbReference type="GeneID" id="69900755"/>
<dbReference type="HOGENOM" id="CLU_086294_0_0_9"/>
<gene>
    <name evidence="2" type="ordered locus">SpyM3_0917</name>
</gene>
<name>A0A0H2UVI9_STRP3</name>
<keyword evidence="1" id="KW-0472">Membrane</keyword>
<dbReference type="KEGG" id="spg:SpyM3_0917"/>
<sequence>MFGKLLKYEFRSIGKWYFALNAFVIAIAAILSFTIKLFAQSNSDGLFGVLTNKMLPLTLGLTFGSLIAGSLLSTLLIIIKRFSKSVFGREGYLTLTLPVNSHQIILSKLLASFICSVFNTIILAFAIAIVIVPMFNINELLEGFFNSFKMDYFINMLTVLAYVLLSTFTSILLIYLSISIGQLFSNRRGLMAFIAYFILVILISVAATYVHSHIFNINTSADSFPFTEQKTIYLLILEQFIEMIMFYLATNFIIKNKLNLQ</sequence>